<dbReference type="GO" id="GO:0042802">
    <property type="term" value="F:identical protein binding"/>
    <property type="evidence" value="ECO:0007669"/>
    <property type="project" value="TreeGrafter"/>
</dbReference>
<dbReference type="GO" id="GO:0097268">
    <property type="term" value="C:cytoophidium"/>
    <property type="evidence" value="ECO:0007669"/>
    <property type="project" value="UniProtKB-ARBA"/>
</dbReference>
<evidence type="ECO:0000256" key="7">
    <source>
        <dbReference type="ARBA" id="ARBA00022842"/>
    </source>
</evidence>
<dbReference type="FunFam" id="3.40.50.300:FF:000009">
    <property type="entry name" value="CTP synthase"/>
    <property type="match status" value="1"/>
</dbReference>
<sequence length="551" mass="61416">MQHNDSKAPKRFSQHPVKYIFVTGGVVSSIGKGLAAASIGALLETRGLRVSMTKMDPYINVDPGTMSPFQHGEVFVTDDGAETDLDLGHYQRFTKANLAKRNSFTSGQVYDTVISKERRGDYLGGTVQVIPHITDQIKANIITASEGADVSIVEIGGTIGDIESLPFLEAIRQFRNDVGKENSIFIHVTLVPYIRAAGELKTKPTQHSVKELRSIGIQPDILICRADQPMAPDVRMKISTFCNLPKESVFEALDADSIYKMPIIYHEQRLDSRIVELLGIWTAQPNLDEWNRIIECIERPKHDLKIAVVGKYMGTRDSYKSVYEALTHAGIANESQVNIVGIDSEQLNASNAKEMLSCYDAILVPGGFGDRGVLGKMAAIQYARENDVPFFGICLGMQLACLEYARNALGLVDATSEEFDANAKNKIIHLMESQYGVRKKGGSMRLGAYDCIVRRNTKAFDSYHADRVSERHRHRYEFNPEFRNRFEESGFIVSGESPDGTLVEMMELENHIWFLGCQAHPELKSRPIAPHPLFRDFIAAALVNSKRKEGV</sequence>
<dbReference type="PROSITE" id="PS51273">
    <property type="entry name" value="GATASE_TYPE_1"/>
    <property type="match status" value="1"/>
</dbReference>
<feature type="active site" evidence="11">
    <location>
        <position position="520"/>
    </location>
</feature>
<feature type="binding site" evidence="11">
    <location>
        <position position="28"/>
    </location>
    <ligand>
        <name>CTP</name>
        <dbReference type="ChEBI" id="CHEBI:37563"/>
        <note>allosteric inhibitor</note>
    </ligand>
</feature>
<evidence type="ECO:0000313" key="15">
    <source>
        <dbReference type="EMBL" id="APJ03890.1"/>
    </source>
</evidence>
<dbReference type="GO" id="GO:0019856">
    <property type="term" value="P:pyrimidine nucleobase biosynthetic process"/>
    <property type="evidence" value="ECO:0007669"/>
    <property type="project" value="TreeGrafter"/>
</dbReference>
<dbReference type="InterPro" id="IPR017926">
    <property type="entry name" value="GATASE"/>
</dbReference>
<evidence type="ECO:0000256" key="5">
    <source>
        <dbReference type="ARBA" id="ARBA00022741"/>
    </source>
</evidence>
<dbReference type="Pfam" id="PF00117">
    <property type="entry name" value="GATase"/>
    <property type="match status" value="1"/>
</dbReference>
<feature type="binding site" evidence="11">
    <location>
        <position position="86"/>
    </location>
    <ligand>
        <name>ATP</name>
        <dbReference type="ChEBI" id="CHEBI:30616"/>
    </ligand>
</feature>
<reference evidence="15 16" key="1">
    <citation type="submission" date="2016-10" db="EMBL/GenBank/DDBJ databases">
        <title>Silvanigrella aquatica sp. nov., isolated from a freshwater lake located in the Black Forest, Germany, description of Silvanigrellaceae fam. nov., Silvanigrellales ord. nov., reclassification of the order Bdellovibrionales in the class Oligoflexia, reclassification of the families Bacteriovoracaceae and Halobacteriovoraceae in the new order Bacteriovoracales ord. nov., and reclassification of the family Pseudobacteriovoracaceae in the order Oligoflexiales.</title>
        <authorList>
            <person name="Hahn M.W."/>
            <person name="Schmidt J."/>
            <person name="Koll U."/>
            <person name="Rohde M."/>
            <person name="Verbag S."/>
            <person name="Pitt A."/>
            <person name="Nakai R."/>
            <person name="Naganuma T."/>
            <person name="Lang E."/>
        </authorList>
    </citation>
    <scope>NUCLEOTIDE SEQUENCE [LARGE SCALE GENOMIC DNA]</scope>
    <source>
        <strain evidence="15 16">MWH-Nonnen-W8red</strain>
    </source>
</reference>
<feature type="binding site" evidence="11">
    <location>
        <begin position="161"/>
        <end position="163"/>
    </location>
    <ligand>
        <name>CTP</name>
        <dbReference type="ChEBI" id="CHEBI:37563"/>
        <note>allosteric inhibitor</note>
    </ligand>
</feature>
<keyword evidence="5 11" id="KW-0547">Nucleotide-binding</keyword>
<dbReference type="STRING" id="1915309.AXG55_08210"/>
<evidence type="ECO:0000256" key="12">
    <source>
        <dbReference type="SAM" id="Phobius"/>
    </source>
</evidence>
<dbReference type="FunFam" id="3.40.50.880:FF:000002">
    <property type="entry name" value="CTP synthase"/>
    <property type="match status" value="1"/>
</dbReference>
<dbReference type="NCBIfam" id="NF003792">
    <property type="entry name" value="PRK05380.1"/>
    <property type="match status" value="1"/>
</dbReference>
<evidence type="ECO:0000256" key="1">
    <source>
        <dbReference type="ARBA" id="ARBA00005171"/>
    </source>
</evidence>
<feature type="binding site" evidence="11">
    <location>
        <position position="475"/>
    </location>
    <ligand>
        <name>L-glutamine</name>
        <dbReference type="ChEBI" id="CHEBI:58359"/>
    </ligand>
</feature>
<comment type="activity regulation">
    <text evidence="11">Allosterically activated by GTP, when glutamine is the substrate; GTP has no effect on the reaction when ammonia is the substrate. The allosteric effector GTP functions by stabilizing the protein conformation that binds the tetrahedral intermediate(s) formed during glutamine hydrolysis. Inhibited by the product CTP, via allosteric rather than competitive inhibition.</text>
</comment>
<evidence type="ECO:0000256" key="6">
    <source>
        <dbReference type="ARBA" id="ARBA00022840"/>
    </source>
</evidence>
<dbReference type="InterPro" id="IPR017456">
    <property type="entry name" value="CTP_synthase_N"/>
</dbReference>
<dbReference type="InterPro" id="IPR027417">
    <property type="entry name" value="P-loop_NTPase"/>
</dbReference>
<feature type="binding site" evidence="11">
    <location>
        <position position="154"/>
    </location>
    <ligand>
        <name>Mg(2+)</name>
        <dbReference type="ChEBI" id="CHEBI:18420"/>
    </ligand>
</feature>
<evidence type="ECO:0000313" key="16">
    <source>
        <dbReference type="Proteomes" id="UP000184731"/>
    </source>
</evidence>
<feature type="binding site" evidence="11">
    <location>
        <position position="367"/>
    </location>
    <ligand>
        <name>L-glutamine</name>
        <dbReference type="ChEBI" id="CHEBI:58359"/>
    </ligand>
</feature>
<dbReference type="Pfam" id="PF06418">
    <property type="entry name" value="CTP_synth_N"/>
    <property type="match status" value="1"/>
</dbReference>
<feature type="binding site" evidence="11">
    <location>
        <position position="86"/>
    </location>
    <ligand>
        <name>Mg(2+)</name>
        <dbReference type="ChEBI" id="CHEBI:18420"/>
    </ligand>
</feature>
<evidence type="ECO:0000256" key="9">
    <source>
        <dbReference type="ARBA" id="ARBA00022975"/>
    </source>
</evidence>
<dbReference type="UniPathway" id="UPA00159">
    <property type="reaction ID" value="UER00277"/>
</dbReference>
<organism evidence="15 16">
    <name type="scientific">Silvanigrella aquatica</name>
    <dbReference type="NCBI Taxonomy" id="1915309"/>
    <lineage>
        <taxon>Bacteria</taxon>
        <taxon>Pseudomonadati</taxon>
        <taxon>Bdellovibrionota</taxon>
        <taxon>Oligoflexia</taxon>
        <taxon>Silvanigrellales</taxon>
        <taxon>Silvanigrellaceae</taxon>
        <taxon>Silvanigrella</taxon>
    </lineage>
</organism>
<comment type="pathway">
    <text evidence="1 11">Pyrimidine metabolism; CTP biosynthesis via de novo pathway; CTP from UDP: step 2/2.</text>
</comment>
<evidence type="ECO:0000256" key="2">
    <source>
        <dbReference type="ARBA" id="ARBA00007533"/>
    </source>
</evidence>
<dbReference type="Proteomes" id="UP000184731">
    <property type="component" value="Chromosome"/>
</dbReference>
<feature type="binding site" evidence="11">
    <location>
        <position position="28"/>
    </location>
    <ligand>
        <name>UTP</name>
        <dbReference type="ChEBI" id="CHEBI:46398"/>
    </ligand>
</feature>
<evidence type="ECO:0000256" key="4">
    <source>
        <dbReference type="ARBA" id="ARBA00022723"/>
    </source>
</evidence>
<comment type="catalytic activity">
    <reaction evidence="11">
        <text>L-glutamine + H2O = L-glutamate + NH4(+)</text>
        <dbReference type="Rhea" id="RHEA:15889"/>
        <dbReference type="ChEBI" id="CHEBI:15377"/>
        <dbReference type="ChEBI" id="CHEBI:28938"/>
        <dbReference type="ChEBI" id="CHEBI:29985"/>
        <dbReference type="ChEBI" id="CHEBI:58359"/>
    </reaction>
</comment>
<dbReference type="InterPro" id="IPR004468">
    <property type="entry name" value="CTP_synthase"/>
</dbReference>
<dbReference type="HAMAP" id="MF_01227">
    <property type="entry name" value="PyrG"/>
    <property type="match status" value="1"/>
</dbReference>
<feature type="binding site" evidence="11">
    <location>
        <position position="418"/>
    </location>
    <ligand>
        <name>L-glutamine</name>
        <dbReference type="ChEBI" id="CHEBI:58359"/>
    </ligand>
</feature>
<dbReference type="KEGG" id="saqi:AXG55_08210"/>
<dbReference type="CDD" id="cd01746">
    <property type="entry name" value="GATase1_CTP_Synthase"/>
    <property type="match status" value="1"/>
</dbReference>
<dbReference type="EC" id="6.3.4.2" evidence="11"/>
<keyword evidence="4 11" id="KW-0479">Metal-binding</keyword>
<dbReference type="GO" id="GO:0044210">
    <property type="term" value="P:'de novo' CTP biosynthetic process"/>
    <property type="evidence" value="ECO:0007669"/>
    <property type="project" value="UniProtKB-UniRule"/>
</dbReference>
<dbReference type="RefSeq" id="WP_148697632.1">
    <property type="nucleotide sequence ID" value="NZ_CP017834.1"/>
</dbReference>
<feature type="active site" description="Nucleophile; for glutamine hydrolysis" evidence="11">
    <location>
        <position position="394"/>
    </location>
</feature>
<feature type="domain" description="CTP synthase N-terminal" evidence="14">
    <location>
        <begin position="18"/>
        <end position="279"/>
    </location>
</feature>
<evidence type="ECO:0000259" key="14">
    <source>
        <dbReference type="Pfam" id="PF06418"/>
    </source>
</evidence>
<comment type="similarity">
    <text evidence="2 11">Belongs to the CTP synthase family.</text>
</comment>
<comment type="catalytic activity">
    <reaction evidence="11">
        <text>UTP + NH4(+) + ATP = CTP + ADP + phosphate + 2 H(+)</text>
        <dbReference type="Rhea" id="RHEA:16597"/>
        <dbReference type="ChEBI" id="CHEBI:15378"/>
        <dbReference type="ChEBI" id="CHEBI:28938"/>
        <dbReference type="ChEBI" id="CHEBI:30616"/>
        <dbReference type="ChEBI" id="CHEBI:37563"/>
        <dbReference type="ChEBI" id="CHEBI:43474"/>
        <dbReference type="ChEBI" id="CHEBI:46398"/>
        <dbReference type="ChEBI" id="CHEBI:456216"/>
    </reaction>
</comment>
<dbReference type="GO" id="GO:0005829">
    <property type="term" value="C:cytosol"/>
    <property type="evidence" value="ECO:0007669"/>
    <property type="project" value="TreeGrafter"/>
</dbReference>
<feature type="domain" description="Glutamine amidotransferase" evidence="13">
    <location>
        <begin position="317"/>
        <end position="539"/>
    </location>
</feature>
<keyword evidence="6 11" id="KW-0067">ATP-binding</keyword>
<dbReference type="AlphaFoldDB" id="A0A1L4D132"/>
<feature type="region of interest" description="Amidoligase domain" evidence="11">
    <location>
        <begin position="1"/>
        <end position="280"/>
    </location>
</feature>
<evidence type="ECO:0000256" key="3">
    <source>
        <dbReference type="ARBA" id="ARBA00022598"/>
    </source>
</evidence>
<dbReference type="EMBL" id="CP017834">
    <property type="protein sequence ID" value="APJ03890.1"/>
    <property type="molecule type" value="Genomic_DNA"/>
</dbReference>
<keyword evidence="12" id="KW-1133">Transmembrane helix</keyword>
<dbReference type="NCBIfam" id="TIGR00337">
    <property type="entry name" value="PyrG"/>
    <property type="match status" value="1"/>
</dbReference>
<dbReference type="GO" id="GO:0005524">
    <property type="term" value="F:ATP binding"/>
    <property type="evidence" value="ECO:0007669"/>
    <property type="project" value="UniProtKB-KW"/>
</dbReference>
<evidence type="ECO:0000256" key="8">
    <source>
        <dbReference type="ARBA" id="ARBA00022962"/>
    </source>
</evidence>
<feature type="binding site" evidence="11">
    <location>
        <position position="237"/>
    </location>
    <ligand>
        <name>UTP</name>
        <dbReference type="ChEBI" id="CHEBI:46398"/>
    </ligand>
</feature>
<evidence type="ECO:0000256" key="11">
    <source>
        <dbReference type="HAMAP-Rule" id="MF_01227"/>
    </source>
</evidence>
<evidence type="ECO:0000259" key="13">
    <source>
        <dbReference type="Pfam" id="PF00117"/>
    </source>
</evidence>
<dbReference type="SUPFAM" id="SSF52540">
    <property type="entry name" value="P-loop containing nucleoside triphosphate hydrolases"/>
    <property type="match status" value="1"/>
</dbReference>
<dbReference type="OrthoDB" id="5287549at2"/>
<feature type="binding site" evidence="11">
    <location>
        <position position="237"/>
    </location>
    <ligand>
        <name>CTP</name>
        <dbReference type="ChEBI" id="CHEBI:37563"/>
        <note>allosteric inhibitor</note>
    </ligand>
</feature>
<dbReference type="PANTHER" id="PTHR11550">
    <property type="entry name" value="CTP SYNTHASE"/>
    <property type="match status" value="1"/>
</dbReference>
<dbReference type="PANTHER" id="PTHR11550:SF0">
    <property type="entry name" value="CTP SYNTHASE-RELATED"/>
    <property type="match status" value="1"/>
</dbReference>
<feature type="binding site" evidence="11">
    <location>
        <position position="255"/>
    </location>
    <ligand>
        <name>ATP</name>
        <dbReference type="ChEBI" id="CHEBI:30616"/>
    </ligand>
</feature>
<dbReference type="GO" id="GO:0046872">
    <property type="term" value="F:metal ion binding"/>
    <property type="evidence" value="ECO:0007669"/>
    <property type="project" value="UniProtKB-KW"/>
</dbReference>
<keyword evidence="7 11" id="KW-0460">Magnesium</keyword>
<dbReference type="CDD" id="cd03113">
    <property type="entry name" value="CTPS_N"/>
    <property type="match status" value="1"/>
</dbReference>
<feature type="binding site" evidence="11">
    <location>
        <begin position="395"/>
        <end position="398"/>
    </location>
    <ligand>
        <name>L-glutamine</name>
        <dbReference type="ChEBI" id="CHEBI:58359"/>
    </ligand>
</feature>
<keyword evidence="12" id="KW-0472">Membrane</keyword>
<keyword evidence="3 11" id="KW-0436">Ligase</keyword>
<feature type="active site" evidence="11">
    <location>
        <position position="522"/>
    </location>
</feature>
<dbReference type="SUPFAM" id="SSF52317">
    <property type="entry name" value="Class I glutamine amidotransferase-like"/>
    <property type="match status" value="1"/>
</dbReference>
<comment type="miscellaneous">
    <text evidence="11">CTPSs have evolved a hybrid strategy for distinguishing between UTP and CTP. The overlapping regions of the product feedback inhibitory and substrate sites recognize a common feature in both compounds, the triphosphate moiety. To differentiate isosteric substrate and product pyrimidine rings, an additional pocket far from the expected kinase/ligase catalytic site, specifically recognizes the cytosine and ribose portions of the product inhibitor.</text>
</comment>
<feature type="binding site" evidence="11">
    <location>
        <begin position="201"/>
        <end position="206"/>
    </location>
    <ligand>
        <name>CTP</name>
        <dbReference type="ChEBI" id="CHEBI:37563"/>
        <note>allosteric inhibitor</note>
    </ligand>
</feature>
<dbReference type="GO" id="GO:0003883">
    <property type="term" value="F:CTP synthase activity"/>
    <property type="evidence" value="ECO:0007669"/>
    <property type="project" value="UniProtKB-UniRule"/>
</dbReference>
<dbReference type="Gene3D" id="3.40.50.880">
    <property type="match status" value="1"/>
</dbReference>
<proteinExistence type="inferred from homology"/>
<dbReference type="Gene3D" id="3.40.50.300">
    <property type="entry name" value="P-loop containing nucleotide triphosphate hydrolases"/>
    <property type="match status" value="1"/>
</dbReference>
<feature type="transmembrane region" description="Helical" evidence="12">
    <location>
        <begin position="20"/>
        <end position="43"/>
    </location>
</feature>
<comment type="catalytic activity">
    <reaction evidence="10 11">
        <text>UTP + L-glutamine + ATP + H2O = CTP + L-glutamate + ADP + phosphate + 2 H(+)</text>
        <dbReference type="Rhea" id="RHEA:26426"/>
        <dbReference type="ChEBI" id="CHEBI:15377"/>
        <dbReference type="ChEBI" id="CHEBI:15378"/>
        <dbReference type="ChEBI" id="CHEBI:29985"/>
        <dbReference type="ChEBI" id="CHEBI:30616"/>
        <dbReference type="ChEBI" id="CHEBI:37563"/>
        <dbReference type="ChEBI" id="CHEBI:43474"/>
        <dbReference type="ChEBI" id="CHEBI:46398"/>
        <dbReference type="ChEBI" id="CHEBI:58359"/>
        <dbReference type="ChEBI" id="CHEBI:456216"/>
        <dbReference type="EC" id="6.3.4.2"/>
    </reaction>
</comment>
<dbReference type="InterPro" id="IPR033828">
    <property type="entry name" value="GATase1_CTP_Synthase"/>
</dbReference>
<keyword evidence="8 11" id="KW-0315">Glutamine amidotransferase</keyword>
<comment type="subunit">
    <text evidence="11">Homotetramer.</text>
</comment>
<dbReference type="GO" id="GO:0004359">
    <property type="term" value="F:glutaminase activity"/>
    <property type="evidence" value="ECO:0007669"/>
    <property type="project" value="RHEA"/>
</dbReference>
<keyword evidence="12" id="KW-0812">Transmembrane</keyword>
<name>A0A1L4D132_9BACT</name>
<comment type="caution">
    <text evidence="11">Lacks conserved residue(s) required for the propagation of feature annotation.</text>
</comment>
<feature type="binding site" evidence="11">
    <location>
        <begin position="201"/>
        <end position="206"/>
    </location>
    <ligand>
        <name>UTP</name>
        <dbReference type="ChEBI" id="CHEBI:46398"/>
    </ligand>
</feature>
<keyword evidence="9 11" id="KW-0665">Pyrimidine biosynthesis</keyword>
<accession>A0A1L4D132</accession>
<protein>
    <recommendedName>
        <fullName evidence="11">CTP synthase</fullName>
        <ecNumber evidence="11">6.3.4.2</ecNumber>
    </recommendedName>
    <alternativeName>
        <fullName evidence="11">Cytidine 5'-triphosphate synthase</fullName>
    </alternativeName>
    <alternativeName>
        <fullName evidence="11">Cytidine triphosphate synthetase</fullName>
        <shortName evidence="11">CTP synthetase</shortName>
        <shortName evidence="11">CTPS</shortName>
    </alternativeName>
    <alternativeName>
        <fullName evidence="11">UTP--ammonia ligase</fullName>
    </alternativeName>
</protein>
<evidence type="ECO:0000256" key="10">
    <source>
        <dbReference type="ARBA" id="ARBA00047781"/>
    </source>
</evidence>
<keyword evidence="16" id="KW-1185">Reference proteome</keyword>
<dbReference type="InterPro" id="IPR029062">
    <property type="entry name" value="Class_I_gatase-like"/>
</dbReference>
<gene>
    <name evidence="11" type="primary">pyrG</name>
    <name evidence="15" type="ORF">AXG55_08210</name>
</gene>
<comment type="function">
    <text evidence="11">Catalyzes the ATP-dependent amination of UTP to CTP with either L-glutamine or ammonia as the source of nitrogen. Regulates intracellular CTP levels through interactions with the four ribonucleotide triphosphates.</text>
</comment>
<feature type="binding site" evidence="11">
    <location>
        <begin position="29"/>
        <end position="34"/>
    </location>
    <ligand>
        <name>ATP</name>
        <dbReference type="ChEBI" id="CHEBI:30616"/>
    </ligand>
</feature>